<reference evidence="2 3" key="1">
    <citation type="submission" date="2020-01" db="EMBL/GenBank/DDBJ databases">
        <title>Kibdelosporangium persica a novel Actinomycetes from a hot desert in Iran.</title>
        <authorList>
            <person name="Safaei N."/>
            <person name="Zaburannyi N."/>
            <person name="Mueller R."/>
            <person name="Wink J."/>
        </authorList>
    </citation>
    <scope>NUCLEOTIDE SEQUENCE [LARGE SCALE GENOMIC DNA]</scope>
    <source>
        <strain evidence="2 3">4NS15</strain>
    </source>
</reference>
<dbReference type="Proteomes" id="UP000763557">
    <property type="component" value="Unassembled WGS sequence"/>
</dbReference>
<evidence type="ECO:0000313" key="3">
    <source>
        <dbReference type="Proteomes" id="UP000763557"/>
    </source>
</evidence>
<evidence type="ECO:0000256" key="1">
    <source>
        <dbReference type="SAM" id="Phobius"/>
    </source>
</evidence>
<name>A0ABX2FCG9_9PSEU</name>
<gene>
    <name evidence="2" type="ORF">GC106_63200</name>
</gene>
<keyword evidence="1" id="KW-1133">Transmembrane helix</keyword>
<sequence>MVPLPLVTLKWRRVAPRWAFMALTGGLAILGGLFAAIVALDSLKNAVTGGTTHGFAVLILIAWTAAALRLYRMDLYVSKEGVRKRTFLRQRTWSWAAVQEFKIKPMAGLRVLGGYAIWIRLHDGSEIETTVHYAEALPAVRGMFMAEHEVVDIYDQLQAALVRSRNPAVQPR</sequence>
<keyword evidence="3" id="KW-1185">Reference proteome</keyword>
<proteinExistence type="predicted"/>
<protein>
    <recommendedName>
        <fullName evidence="4">PH domain-containing protein</fullName>
    </recommendedName>
</protein>
<evidence type="ECO:0000313" key="2">
    <source>
        <dbReference type="EMBL" id="NRN69064.1"/>
    </source>
</evidence>
<feature type="transmembrane region" description="Helical" evidence="1">
    <location>
        <begin position="52"/>
        <end position="71"/>
    </location>
</feature>
<evidence type="ECO:0008006" key="4">
    <source>
        <dbReference type="Google" id="ProtNLM"/>
    </source>
</evidence>
<dbReference type="EMBL" id="JAAATY010000024">
    <property type="protein sequence ID" value="NRN69064.1"/>
    <property type="molecule type" value="Genomic_DNA"/>
</dbReference>
<accession>A0ABX2FCG9</accession>
<keyword evidence="1" id="KW-0812">Transmembrane</keyword>
<keyword evidence="1" id="KW-0472">Membrane</keyword>
<comment type="caution">
    <text evidence="2">The sequence shown here is derived from an EMBL/GenBank/DDBJ whole genome shotgun (WGS) entry which is preliminary data.</text>
</comment>
<organism evidence="2 3">
    <name type="scientific">Kibdelosporangium persicum</name>
    <dbReference type="NCBI Taxonomy" id="2698649"/>
    <lineage>
        <taxon>Bacteria</taxon>
        <taxon>Bacillati</taxon>
        <taxon>Actinomycetota</taxon>
        <taxon>Actinomycetes</taxon>
        <taxon>Pseudonocardiales</taxon>
        <taxon>Pseudonocardiaceae</taxon>
        <taxon>Kibdelosporangium</taxon>
    </lineage>
</organism>
<feature type="transmembrane region" description="Helical" evidence="1">
    <location>
        <begin position="18"/>
        <end position="40"/>
    </location>
</feature>